<feature type="transmembrane region" description="Helical" evidence="1">
    <location>
        <begin position="14"/>
        <end position="37"/>
    </location>
</feature>
<sequence>MTHNIKNDSLDNCIITYTSCTTCTTAVLITIVIFVACCRKTNKKENATILNRVTCSIRNYKESETEEMENRISVVCKYGTAEHKNAFQSFAENKLQCKVKWVTSKREIKVKSKFLLLCNVTSRIPDDLEDVLKDLSIEGETLGNDIRVVAMHRSESGKLDSLSNVIETRRNNRLHLINIFYCGNITFECDANETAKREMEKFLHLNDSEQSNSEL</sequence>
<protein>
    <submittedName>
        <fullName evidence="2">Uncharacterized protein</fullName>
    </submittedName>
</protein>
<proteinExistence type="predicted"/>
<keyword evidence="3" id="KW-1185">Reference proteome</keyword>
<organism evidence="2 3">
    <name type="scientific">Magallana gigas</name>
    <name type="common">Pacific oyster</name>
    <name type="synonym">Crassostrea gigas</name>
    <dbReference type="NCBI Taxonomy" id="29159"/>
    <lineage>
        <taxon>Eukaryota</taxon>
        <taxon>Metazoa</taxon>
        <taxon>Spiralia</taxon>
        <taxon>Lophotrochozoa</taxon>
        <taxon>Mollusca</taxon>
        <taxon>Bivalvia</taxon>
        <taxon>Autobranchia</taxon>
        <taxon>Pteriomorphia</taxon>
        <taxon>Ostreida</taxon>
        <taxon>Ostreoidea</taxon>
        <taxon>Ostreidae</taxon>
        <taxon>Magallana</taxon>
    </lineage>
</organism>
<keyword evidence="1" id="KW-0472">Membrane</keyword>
<name>A0A8W8MWI6_MAGGI</name>
<dbReference type="EnsemblMetazoa" id="G34915.2">
    <property type="protein sequence ID" value="G34915.2:cds"/>
    <property type="gene ID" value="G34915"/>
</dbReference>
<evidence type="ECO:0000313" key="2">
    <source>
        <dbReference type="EnsemblMetazoa" id="G34915.2:cds"/>
    </source>
</evidence>
<accession>A0A8W8MWI6</accession>
<dbReference type="Proteomes" id="UP000005408">
    <property type="component" value="Unassembled WGS sequence"/>
</dbReference>
<dbReference type="AlphaFoldDB" id="A0A8W8MWI6"/>
<evidence type="ECO:0000313" key="3">
    <source>
        <dbReference type="Proteomes" id="UP000005408"/>
    </source>
</evidence>
<keyword evidence="1" id="KW-1133">Transmembrane helix</keyword>
<keyword evidence="1" id="KW-0812">Transmembrane</keyword>
<dbReference type="OrthoDB" id="6214879at2759"/>
<evidence type="ECO:0000256" key="1">
    <source>
        <dbReference type="SAM" id="Phobius"/>
    </source>
</evidence>
<reference evidence="2" key="1">
    <citation type="submission" date="2022-08" db="UniProtKB">
        <authorList>
            <consortium name="EnsemblMetazoa"/>
        </authorList>
    </citation>
    <scope>IDENTIFICATION</scope>
    <source>
        <strain evidence="2">05x7-T-G4-1.051#20</strain>
    </source>
</reference>